<comment type="caution">
    <text evidence="1">The sequence shown here is derived from an EMBL/GenBank/DDBJ whole genome shotgun (WGS) entry which is preliminary data.</text>
</comment>
<organism evidence="1 2">
    <name type="scientific">Trichonephila clavipes</name>
    <name type="common">Golden silk orbweaver</name>
    <name type="synonym">Nephila clavipes</name>
    <dbReference type="NCBI Taxonomy" id="2585209"/>
    <lineage>
        <taxon>Eukaryota</taxon>
        <taxon>Metazoa</taxon>
        <taxon>Ecdysozoa</taxon>
        <taxon>Arthropoda</taxon>
        <taxon>Chelicerata</taxon>
        <taxon>Arachnida</taxon>
        <taxon>Araneae</taxon>
        <taxon>Araneomorphae</taxon>
        <taxon>Entelegynae</taxon>
        <taxon>Araneoidea</taxon>
        <taxon>Nephilidae</taxon>
        <taxon>Trichonephila</taxon>
    </lineage>
</organism>
<evidence type="ECO:0008006" key="3">
    <source>
        <dbReference type="Google" id="ProtNLM"/>
    </source>
</evidence>
<reference evidence="1" key="1">
    <citation type="submission" date="2020-08" db="EMBL/GenBank/DDBJ databases">
        <title>Multicomponent nature underlies the extraordinary mechanical properties of spider dragline silk.</title>
        <authorList>
            <person name="Kono N."/>
            <person name="Nakamura H."/>
            <person name="Mori M."/>
            <person name="Yoshida Y."/>
            <person name="Ohtoshi R."/>
            <person name="Malay A.D."/>
            <person name="Moran D.A.P."/>
            <person name="Tomita M."/>
            <person name="Numata K."/>
            <person name="Arakawa K."/>
        </authorList>
    </citation>
    <scope>NUCLEOTIDE SEQUENCE</scope>
</reference>
<protein>
    <recommendedName>
        <fullName evidence="3">Mos1 transposase HTH domain-containing protein</fullName>
    </recommendedName>
</protein>
<proteinExistence type="predicted"/>
<keyword evidence="2" id="KW-1185">Reference proteome</keyword>
<evidence type="ECO:0000313" key="1">
    <source>
        <dbReference type="EMBL" id="GFX88438.1"/>
    </source>
</evidence>
<evidence type="ECO:0000313" key="2">
    <source>
        <dbReference type="Proteomes" id="UP000887159"/>
    </source>
</evidence>
<accession>A0A8X6UUR0</accession>
<dbReference type="Proteomes" id="UP000887159">
    <property type="component" value="Unassembled WGS sequence"/>
</dbReference>
<gene>
    <name evidence="1" type="ORF">TNCV_2279061</name>
</gene>
<sequence>MRKHVSASFDEELFYQLGSMSLCVVRQKILVVILPKLKSFTTNGFPQTTSSRSKTPMETLEMISKVYGESTMVRSKAYECHRHFKEGRETMEDNERVV</sequence>
<dbReference type="EMBL" id="BMAU01021052">
    <property type="protein sequence ID" value="GFX88438.1"/>
    <property type="molecule type" value="Genomic_DNA"/>
</dbReference>
<dbReference type="AlphaFoldDB" id="A0A8X6UUR0"/>
<name>A0A8X6UUR0_TRICX</name>